<sequence>MPAMTMAVMMTMTTVGRFLKNKARHEARWVQLQQATYDAAHVFDYWYYVLPRMLRAARRVTRRWAGDYGGVCAYDDARDESHHSTTTHRQVARRKIARMLVARWMVGRRMVLRKTVARMKVARMKVAHMKAAHMKVGRRLIPDNKPWRSLSAG</sequence>
<proteinExistence type="predicted"/>
<evidence type="ECO:0000313" key="1">
    <source>
        <dbReference type="EMBL" id="EKM80353.1"/>
    </source>
</evidence>
<dbReference type="HOGENOM" id="CLU_1854620_0_0_1"/>
<dbReference type="KEGG" id="abp:AGABI1DRAFT106556"/>
<name>K5XAR8_AGABU</name>
<keyword evidence="2" id="KW-1185">Reference proteome</keyword>
<dbReference type="EMBL" id="JH971389">
    <property type="protein sequence ID" value="EKM80353.1"/>
    <property type="molecule type" value="Genomic_DNA"/>
</dbReference>
<dbReference type="OMA" id="ARDESHH"/>
<evidence type="ECO:0000313" key="2">
    <source>
        <dbReference type="Proteomes" id="UP000008493"/>
    </source>
</evidence>
<dbReference type="AlphaFoldDB" id="K5XAR8"/>
<reference evidence="2" key="1">
    <citation type="journal article" date="2012" name="Proc. Natl. Acad. Sci. U.S.A.">
        <title>Genome sequence of the button mushroom Agaricus bisporus reveals mechanisms governing adaptation to a humic-rich ecological niche.</title>
        <authorList>
            <person name="Morin E."/>
            <person name="Kohler A."/>
            <person name="Baker A.R."/>
            <person name="Foulongne-Oriol M."/>
            <person name="Lombard V."/>
            <person name="Nagy L.G."/>
            <person name="Ohm R.A."/>
            <person name="Patyshakuliyeva A."/>
            <person name="Brun A."/>
            <person name="Aerts A.L."/>
            <person name="Bailey A.M."/>
            <person name="Billette C."/>
            <person name="Coutinho P.M."/>
            <person name="Deakin G."/>
            <person name="Doddapaneni H."/>
            <person name="Floudas D."/>
            <person name="Grimwood J."/>
            <person name="Hilden K."/>
            <person name="Kuees U."/>
            <person name="LaButti K.M."/>
            <person name="Lapidus A."/>
            <person name="Lindquist E.A."/>
            <person name="Lucas S.M."/>
            <person name="Murat C."/>
            <person name="Riley R.W."/>
            <person name="Salamov A.A."/>
            <person name="Schmutz J."/>
            <person name="Subramanian V."/>
            <person name="Woesten H.A.B."/>
            <person name="Xu J."/>
            <person name="Eastwood D.C."/>
            <person name="Foster G.D."/>
            <person name="Sonnenberg A.S."/>
            <person name="Cullen D."/>
            <person name="de Vries R.P."/>
            <person name="Lundell T."/>
            <person name="Hibbett D.S."/>
            <person name="Henrissat B."/>
            <person name="Burton K.S."/>
            <person name="Kerrigan R.W."/>
            <person name="Challen M.P."/>
            <person name="Grigoriev I.V."/>
            <person name="Martin F."/>
        </authorList>
    </citation>
    <scope>NUCLEOTIDE SEQUENCE [LARGE SCALE GENOMIC DNA]</scope>
    <source>
        <strain evidence="2">JB137-S8 / ATCC MYA-4627 / FGSC 10392</strain>
    </source>
</reference>
<dbReference type="GeneID" id="18822286"/>
<gene>
    <name evidence="1" type="ORF">AGABI1DRAFT_106556</name>
</gene>
<dbReference type="Proteomes" id="UP000008493">
    <property type="component" value="Unassembled WGS sequence"/>
</dbReference>
<organism evidence="1 2">
    <name type="scientific">Agaricus bisporus var. burnettii (strain JB137-S8 / ATCC MYA-4627 / FGSC 10392)</name>
    <name type="common">White button mushroom</name>
    <dbReference type="NCBI Taxonomy" id="597362"/>
    <lineage>
        <taxon>Eukaryota</taxon>
        <taxon>Fungi</taxon>
        <taxon>Dikarya</taxon>
        <taxon>Basidiomycota</taxon>
        <taxon>Agaricomycotina</taxon>
        <taxon>Agaricomycetes</taxon>
        <taxon>Agaricomycetidae</taxon>
        <taxon>Agaricales</taxon>
        <taxon>Agaricineae</taxon>
        <taxon>Agaricaceae</taxon>
        <taxon>Agaricus</taxon>
    </lineage>
</organism>
<dbReference type="RefSeq" id="XP_007329520.1">
    <property type="nucleotide sequence ID" value="XM_007329458.1"/>
</dbReference>
<accession>K5XAR8</accession>
<protein>
    <submittedName>
        <fullName evidence="1">Uncharacterized protein</fullName>
    </submittedName>
</protein>
<dbReference type="InParanoid" id="K5XAR8"/>